<evidence type="ECO:0000313" key="2">
    <source>
        <dbReference type="Proteomes" id="UP000000305"/>
    </source>
</evidence>
<sequence length="238" mass="26797">MKLQKEQSKRQNPPILFDYKSIILEALQNNPNPGLLSLGDDEKINLFFRHNTTNNKRQNHLEPGQKLVRIGSEGDTRTPNKEVRGNLTKEAESDIEEKMDKIFFAAAEKAFNAIVDHLSKSPSKLLYWILAVAALALVGHTKKFSWKMVQKGWSFAKSLCGCCGRRGRSQKNPPQNPQADEVELVRAVPPDLPPHNDSPGQLANVDPQPAPIVQPLMQQEVAQHWQNLTVLEFHDEAN</sequence>
<reference evidence="1 2" key="1">
    <citation type="journal article" date="2011" name="Science">
        <title>The ecoresponsive genome of Daphnia pulex.</title>
        <authorList>
            <person name="Colbourne J.K."/>
            <person name="Pfrender M.E."/>
            <person name="Gilbert D."/>
            <person name="Thomas W.K."/>
            <person name="Tucker A."/>
            <person name="Oakley T.H."/>
            <person name="Tokishita S."/>
            <person name="Aerts A."/>
            <person name="Arnold G.J."/>
            <person name="Basu M.K."/>
            <person name="Bauer D.J."/>
            <person name="Caceres C.E."/>
            <person name="Carmel L."/>
            <person name="Casola C."/>
            <person name="Choi J.H."/>
            <person name="Detter J.C."/>
            <person name="Dong Q."/>
            <person name="Dusheyko S."/>
            <person name="Eads B.D."/>
            <person name="Frohlich T."/>
            <person name="Geiler-Samerotte K.A."/>
            <person name="Gerlach D."/>
            <person name="Hatcher P."/>
            <person name="Jogdeo S."/>
            <person name="Krijgsveld J."/>
            <person name="Kriventseva E.V."/>
            <person name="Kultz D."/>
            <person name="Laforsch C."/>
            <person name="Lindquist E."/>
            <person name="Lopez J."/>
            <person name="Manak J.R."/>
            <person name="Muller J."/>
            <person name="Pangilinan J."/>
            <person name="Patwardhan R.P."/>
            <person name="Pitluck S."/>
            <person name="Pritham E.J."/>
            <person name="Rechtsteiner A."/>
            <person name="Rho M."/>
            <person name="Rogozin I.B."/>
            <person name="Sakarya O."/>
            <person name="Salamov A."/>
            <person name="Schaack S."/>
            <person name="Shapiro H."/>
            <person name="Shiga Y."/>
            <person name="Skalitzky C."/>
            <person name="Smith Z."/>
            <person name="Souvorov A."/>
            <person name="Sung W."/>
            <person name="Tang Z."/>
            <person name="Tsuchiya D."/>
            <person name="Tu H."/>
            <person name="Vos H."/>
            <person name="Wang M."/>
            <person name="Wolf Y.I."/>
            <person name="Yamagata H."/>
            <person name="Yamada T."/>
            <person name="Ye Y."/>
            <person name="Shaw J.R."/>
            <person name="Andrews J."/>
            <person name="Crease T.J."/>
            <person name="Tang H."/>
            <person name="Lucas S.M."/>
            <person name="Robertson H.M."/>
            <person name="Bork P."/>
            <person name="Koonin E.V."/>
            <person name="Zdobnov E.M."/>
            <person name="Grigoriev I.V."/>
            <person name="Lynch M."/>
            <person name="Boore J.L."/>
        </authorList>
    </citation>
    <scope>NUCLEOTIDE SEQUENCE [LARGE SCALE GENOMIC DNA]</scope>
</reference>
<name>E9GWU4_DAPPU</name>
<dbReference type="AlphaFoldDB" id="E9GWU4"/>
<keyword evidence="2" id="KW-1185">Reference proteome</keyword>
<organism evidence="1 2">
    <name type="scientific">Daphnia pulex</name>
    <name type="common">Water flea</name>
    <dbReference type="NCBI Taxonomy" id="6669"/>
    <lineage>
        <taxon>Eukaryota</taxon>
        <taxon>Metazoa</taxon>
        <taxon>Ecdysozoa</taxon>
        <taxon>Arthropoda</taxon>
        <taxon>Crustacea</taxon>
        <taxon>Branchiopoda</taxon>
        <taxon>Diplostraca</taxon>
        <taxon>Cladocera</taxon>
        <taxon>Anomopoda</taxon>
        <taxon>Daphniidae</taxon>
        <taxon>Daphnia</taxon>
    </lineage>
</organism>
<protein>
    <submittedName>
        <fullName evidence="1">Uncharacterized protein</fullName>
    </submittedName>
</protein>
<dbReference type="InParanoid" id="E9GWU4"/>
<gene>
    <name evidence="1" type="ORF">DAPPUDRAFT_249526</name>
</gene>
<proteinExistence type="predicted"/>
<accession>E9GWU4</accession>
<dbReference type="HOGENOM" id="CLU_1166884_0_0_1"/>
<dbReference type="KEGG" id="dpx:DAPPUDRAFT_249526"/>
<evidence type="ECO:0000313" key="1">
    <source>
        <dbReference type="EMBL" id="EFX75967.1"/>
    </source>
</evidence>
<dbReference type="Proteomes" id="UP000000305">
    <property type="component" value="Unassembled WGS sequence"/>
</dbReference>
<dbReference type="EMBL" id="GL732571">
    <property type="protein sequence ID" value="EFX75967.1"/>
    <property type="molecule type" value="Genomic_DNA"/>
</dbReference>